<accession>A0ABU9EE65</accession>
<comment type="caution">
    <text evidence="1">The sequence shown here is derived from an EMBL/GenBank/DDBJ whole genome shotgun (WGS) entry which is preliminary data.</text>
</comment>
<evidence type="ECO:0000313" key="1">
    <source>
        <dbReference type="EMBL" id="MEK9502373.1"/>
    </source>
</evidence>
<proteinExistence type="predicted"/>
<protein>
    <submittedName>
        <fullName evidence="1">Uncharacterized protein</fullName>
    </submittedName>
</protein>
<dbReference type="Proteomes" id="UP001484239">
    <property type="component" value="Unassembled WGS sequence"/>
</dbReference>
<dbReference type="EMBL" id="JBBHLI010000011">
    <property type="protein sequence ID" value="MEK9502373.1"/>
    <property type="molecule type" value="Genomic_DNA"/>
</dbReference>
<organism evidence="1 2">
    <name type="scientific">Gaopeijia maritima</name>
    <dbReference type="NCBI Taxonomy" id="3119007"/>
    <lineage>
        <taxon>Bacteria</taxon>
        <taxon>Pseudomonadati</taxon>
        <taxon>Gemmatimonadota</taxon>
        <taxon>Longimicrobiia</taxon>
        <taxon>Gaopeijiales</taxon>
        <taxon>Gaopeijiaceae</taxon>
        <taxon>Gaopeijia</taxon>
    </lineage>
</organism>
<reference evidence="1 2" key="1">
    <citation type="submission" date="2024-02" db="EMBL/GenBank/DDBJ databases">
        <title>A novel Gemmatimonadota bacterium.</title>
        <authorList>
            <person name="Du Z.-J."/>
            <person name="Ye Y.-Q."/>
        </authorList>
    </citation>
    <scope>NUCLEOTIDE SEQUENCE [LARGE SCALE GENOMIC DNA]</scope>
    <source>
        <strain evidence="1 2">DH-20</strain>
    </source>
</reference>
<keyword evidence="2" id="KW-1185">Reference proteome</keyword>
<dbReference type="RefSeq" id="WP_405284002.1">
    <property type="nucleotide sequence ID" value="NZ_CP144380.1"/>
</dbReference>
<name>A0ABU9EE65_9BACT</name>
<gene>
    <name evidence="1" type="ORF">WI372_15375</name>
</gene>
<dbReference type="PROSITE" id="PS51257">
    <property type="entry name" value="PROKAR_LIPOPROTEIN"/>
    <property type="match status" value="1"/>
</dbReference>
<evidence type="ECO:0000313" key="2">
    <source>
        <dbReference type="Proteomes" id="UP001484239"/>
    </source>
</evidence>
<sequence>MLATGRWVRRGSFVLGFGVLGLVGGCRATPPPSPTPRLGASPCPAPAVRTADRILPRRIRLVNETPDTVDVWIDRCFHHTRLATLPPDGVAQPRLPEPLLPFEEGLRIHTHTVGDDARYFGRFAVDLDPVPVLELVIRPDDRIAGGGRPAGPGAR</sequence>